<dbReference type="Proteomes" id="UP000614811">
    <property type="component" value="Unassembled WGS sequence"/>
</dbReference>
<dbReference type="GO" id="GO:0004803">
    <property type="term" value="F:transposase activity"/>
    <property type="evidence" value="ECO:0007669"/>
    <property type="project" value="InterPro"/>
</dbReference>
<protein>
    <submittedName>
        <fullName evidence="3">IS110 family transposase</fullName>
    </submittedName>
</protein>
<feature type="domain" description="Transposase IS116/IS110/IS902 C-terminal" evidence="2">
    <location>
        <begin position="226"/>
        <end position="301"/>
    </location>
</feature>
<dbReference type="NCBIfam" id="NF033542">
    <property type="entry name" value="transpos_IS110"/>
    <property type="match status" value="1"/>
</dbReference>
<dbReference type="RefSeq" id="WP_229794362.1">
    <property type="nucleotide sequence ID" value="NZ_BMXA01000015.1"/>
</dbReference>
<dbReference type="AlphaFoldDB" id="A0A918S675"/>
<accession>A0A918S675</accession>
<evidence type="ECO:0000259" key="2">
    <source>
        <dbReference type="Pfam" id="PF02371"/>
    </source>
</evidence>
<dbReference type="PANTHER" id="PTHR33055:SF3">
    <property type="entry name" value="PUTATIVE TRANSPOSASE FOR IS117-RELATED"/>
    <property type="match status" value="1"/>
</dbReference>
<dbReference type="GO" id="GO:0006313">
    <property type="term" value="P:DNA transposition"/>
    <property type="evidence" value="ECO:0007669"/>
    <property type="project" value="InterPro"/>
</dbReference>
<keyword evidence="4" id="KW-1185">Reference proteome</keyword>
<dbReference type="Pfam" id="PF02371">
    <property type="entry name" value="Transposase_20"/>
    <property type="match status" value="1"/>
</dbReference>
<name>A0A918S675_9GAMM</name>
<organism evidence="3 4">
    <name type="scientific">Arenicella chitinivorans</name>
    <dbReference type="NCBI Taxonomy" id="1329800"/>
    <lineage>
        <taxon>Bacteria</taxon>
        <taxon>Pseudomonadati</taxon>
        <taxon>Pseudomonadota</taxon>
        <taxon>Gammaproteobacteria</taxon>
        <taxon>Arenicellales</taxon>
        <taxon>Arenicellaceae</taxon>
        <taxon>Arenicella</taxon>
    </lineage>
</organism>
<reference evidence="3" key="1">
    <citation type="journal article" date="2014" name="Int. J. Syst. Evol. Microbiol.">
        <title>Complete genome sequence of Corynebacterium casei LMG S-19264T (=DSM 44701T), isolated from a smear-ripened cheese.</title>
        <authorList>
            <consortium name="US DOE Joint Genome Institute (JGI-PGF)"/>
            <person name="Walter F."/>
            <person name="Albersmeier A."/>
            <person name="Kalinowski J."/>
            <person name="Ruckert C."/>
        </authorList>
    </citation>
    <scope>NUCLEOTIDE SEQUENCE</scope>
    <source>
        <strain evidence="3">KCTC 12711</strain>
    </source>
</reference>
<dbReference type="GO" id="GO:0003677">
    <property type="term" value="F:DNA binding"/>
    <property type="evidence" value="ECO:0007669"/>
    <property type="project" value="InterPro"/>
</dbReference>
<feature type="domain" description="Transposase IS110-like N-terminal" evidence="1">
    <location>
        <begin position="18"/>
        <end position="158"/>
    </location>
</feature>
<proteinExistence type="predicted"/>
<dbReference type="InterPro" id="IPR047650">
    <property type="entry name" value="Transpos_IS110"/>
</dbReference>
<evidence type="ECO:0000259" key="1">
    <source>
        <dbReference type="Pfam" id="PF01548"/>
    </source>
</evidence>
<dbReference type="Pfam" id="PF01548">
    <property type="entry name" value="DEDD_Tnp_IS110"/>
    <property type="match status" value="1"/>
</dbReference>
<dbReference type="InterPro" id="IPR003346">
    <property type="entry name" value="Transposase_20"/>
</dbReference>
<dbReference type="EMBL" id="BMXA01000015">
    <property type="protein sequence ID" value="GHA22522.1"/>
    <property type="molecule type" value="Genomic_DNA"/>
</dbReference>
<dbReference type="InterPro" id="IPR002525">
    <property type="entry name" value="Transp_IS110-like_N"/>
</dbReference>
<dbReference type="PANTHER" id="PTHR33055">
    <property type="entry name" value="TRANSPOSASE FOR INSERTION SEQUENCE ELEMENT IS1111A"/>
    <property type="match status" value="1"/>
</dbReference>
<comment type="caution">
    <text evidence="3">The sequence shown here is derived from an EMBL/GenBank/DDBJ whole genome shotgun (WGS) entry which is preliminary data.</text>
</comment>
<evidence type="ECO:0000313" key="3">
    <source>
        <dbReference type="EMBL" id="GHA22522.1"/>
    </source>
</evidence>
<evidence type="ECO:0000313" key="4">
    <source>
        <dbReference type="Proteomes" id="UP000614811"/>
    </source>
</evidence>
<reference evidence="3" key="2">
    <citation type="submission" date="2020-09" db="EMBL/GenBank/DDBJ databases">
        <authorList>
            <person name="Sun Q."/>
            <person name="Kim S."/>
        </authorList>
    </citation>
    <scope>NUCLEOTIDE SEQUENCE</scope>
    <source>
        <strain evidence="3">KCTC 12711</strain>
    </source>
</reference>
<gene>
    <name evidence="3" type="primary">tnpA</name>
    <name evidence="3" type="ORF">GCM10008090_35280</name>
</gene>
<sequence>MEVLNLKKVFIMSNITLLGIDLAKSVFQICGLNQANQKQFNKQVTRKRLLNEVRQHPNAVIAMEACATSHYWARTFSDMGFTVRLIPAQHVKAFLRGNKNDTNDALAIAEAALRPGLHPVPVKTLEQQDIQTLLRIRTRLKDARKTNANQLRGLLAEYGIIMTVGISNITKELPFVLEDADNGLTPIARQALHKLLTEHIRLSDEIHLLETQLKTIANQHETAIKLMHLRGIGPISALALYASIGNGAQFKNARQLSAWLGLVPQHHGSGGKVQLSSISKRGSVQLRVLMIHGARTVHNWAARRDDSLSEWVKSVAERRGKHKAVVALANKTARMVWVVLNKGVDALPKHYLANV</sequence>